<dbReference type="OrthoDB" id="10629310at2759"/>
<sequence length="141" mass="15960">MVLVITGILCLYFYYGTEAASMVKGRMGMKRSLHTTRLAVFWERQEIALHRETGFTYYRSAQGREAKQLGNMSILLKALYSWLTSHLSLTLLTLSSTSPDVISNVTWCRRREMVTTRLRAAGATGTWGIVPVERRLGNSSH</sequence>
<evidence type="ECO:0008006" key="4">
    <source>
        <dbReference type="Google" id="ProtNLM"/>
    </source>
</evidence>
<dbReference type="AlphaFoldDB" id="A0A8K0RV55"/>
<reference evidence="2" key="1">
    <citation type="journal article" date="2021" name="Nat. Commun.">
        <title>Genetic determinants of endophytism in the Arabidopsis root mycobiome.</title>
        <authorList>
            <person name="Mesny F."/>
            <person name="Miyauchi S."/>
            <person name="Thiergart T."/>
            <person name="Pickel B."/>
            <person name="Atanasova L."/>
            <person name="Karlsson M."/>
            <person name="Huettel B."/>
            <person name="Barry K.W."/>
            <person name="Haridas S."/>
            <person name="Chen C."/>
            <person name="Bauer D."/>
            <person name="Andreopoulos W."/>
            <person name="Pangilinan J."/>
            <person name="LaButti K."/>
            <person name="Riley R."/>
            <person name="Lipzen A."/>
            <person name="Clum A."/>
            <person name="Drula E."/>
            <person name="Henrissat B."/>
            <person name="Kohler A."/>
            <person name="Grigoriev I.V."/>
            <person name="Martin F.M."/>
            <person name="Hacquard S."/>
        </authorList>
    </citation>
    <scope>NUCLEOTIDE SEQUENCE</scope>
    <source>
        <strain evidence="2">MPI-SDFR-AT-0068</strain>
    </source>
</reference>
<evidence type="ECO:0000313" key="3">
    <source>
        <dbReference type="Proteomes" id="UP000813427"/>
    </source>
</evidence>
<evidence type="ECO:0000256" key="1">
    <source>
        <dbReference type="SAM" id="SignalP"/>
    </source>
</evidence>
<keyword evidence="1" id="KW-0732">Signal</keyword>
<accession>A0A8K0RV55</accession>
<dbReference type="EMBL" id="JAGPXF010000004">
    <property type="protein sequence ID" value="KAH7246417.1"/>
    <property type="molecule type" value="Genomic_DNA"/>
</dbReference>
<feature type="signal peptide" evidence="1">
    <location>
        <begin position="1"/>
        <end position="19"/>
    </location>
</feature>
<organism evidence="2 3">
    <name type="scientific">Fusarium tricinctum</name>
    <dbReference type="NCBI Taxonomy" id="61284"/>
    <lineage>
        <taxon>Eukaryota</taxon>
        <taxon>Fungi</taxon>
        <taxon>Dikarya</taxon>
        <taxon>Ascomycota</taxon>
        <taxon>Pezizomycotina</taxon>
        <taxon>Sordariomycetes</taxon>
        <taxon>Hypocreomycetidae</taxon>
        <taxon>Hypocreales</taxon>
        <taxon>Nectriaceae</taxon>
        <taxon>Fusarium</taxon>
        <taxon>Fusarium tricinctum species complex</taxon>
    </lineage>
</organism>
<evidence type="ECO:0000313" key="2">
    <source>
        <dbReference type="EMBL" id="KAH7246417.1"/>
    </source>
</evidence>
<name>A0A8K0RV55_9HYPO</name>
<dbReference type="Proteomes" id="UP000813427">
    <property type="component" value="Unassembled WGS sequence"/>
</dbReference>
<keyword evidence="3" id="KW-1185">Reference proteome</keyword>
<protein>
    <recommendedName>
        <fullName evidence="4">Secreted protein</fullName>
    </recommendedName>
</protein>
<comment type="caution">
    <text evidence="2">The sequence shown here is derived from an EMBL/GenBank/DDBJ whole genome shotgun (WGS) entry which is preliminary data.</text>
</comment>
<feature type="chain" id="PRO_5035431922" description="Secreted protein" evidence="1">
    <location>
        <begin position="20"/>
        <end position="141"/>
    </location>
</feature>
<gene>
    <name evidence="2" type="ORF">BKA59DRAFT_198395</name>
</gene>
<proteinExistence type="predicted"/>